<organism evidence="2 3">
    <name type="scientific">Gigaspora margarita</name>
    <dbReference type="NCBI Taxonomy" id="4874"/>
    <lineage>
        <taxon>Eukaryota</taxon>
        <taxon>Fungi</taxon>
        <taxon>Fungi incertae sedis</taxon>
        <taxon>Mucoromycota</taxon>
        <taxon>Glomeromycotina</taxon>
        <taxon>Glomeromycetes</taxon>
        <taxon>Diversisporales</taxon>
        <taxon>Gigasporaceae</taxon>
        <taxon>Gigaspora</taxon>
    </lineage>
</organism>
<keyword evidence="3" id="KW-1185">Reference proteome</keyword>
<evidence type="ECO:0000313" key="3">
    <source>
        <dbReference type="Proteomes" id="UP000789901"/>
    </source>
</evidence>
<feature type="region of interest" description="Disordered" evidence="1">
    <location>
        <begin position="1"/>
        <end position="28"/>
    </location>
</feature>
<feature type="non-terminal residue" evidence="2">
    <location>
        <position position="1"/>
    </location>
</feature>
<feature type="non-terminal residue" evidence="2">
    <location>
        <position position="85"/>
    </location>
</feature>
<name>A0ABN7X366_GIGMA</name>
<dbReference type="EMBL" id="CAJVQB010085660">
    <property type="protein sequence ID" value="CAG8846958.1"/>
    <property type="molecule type" value="Genomic_DNA"/>
</dbReference>
<sequence length="85" mass="10211">EQNLRGESETKRKRNQEVYKKAKQDDYKGTKDDVVALSEVLLDTKDHFKEQFRERCPKIECITKDWRAVYSPVNKIQENWYDSTL</sequence>
<dbReference type="Proteomes" id="UP000789901">
    <property type="component" value="Unassembled WGS sequence"/>
</dbReference>
<comment type="caution">
    <text evidence="2">The sequence shown here is derived from an EMBL/GenBank/DDBJ whole genome shotgun (WGS) entry which is preliminary data.</text>
</comment>
<evidence type="ECO:0000313" key="2">
    <source>
        <dbReference type="EMBL" id="CAG8846958.1"/>
    </source>
</evidence>
<accession>A0ABN7X366</accession>
<evidence type="ECO:0000256" key="1">
    <source>
        <dbReference type="SAM" id="MobiDB-lite"/>
    </source>
</evidence>
<proteinExistence type="predicted"/>
<protein>
    <submittedName>
        <fullName evidence="2">40845_t:CDS:1</fullName>
    </submittedName>
</protein>
<gene>
    <name evidence="2" type="ORF">GMARGA_LOCUS38423</name>
</gene>
<reference evidence="2 3" key="1">
    <citation type="submission" date="2021-06" db="EMBL/GenBank/DDBJ databases">
        <authorList>
            <person name="Kallberg Y."/>
            <person name="Tangrot J."/>
            <person name="Rosling A."/>
        </authorList>
    </citation>
    <scope>NUCLEOTIDE SEQUENCE [LARGE SCALE GENOMIC DNA]</scope>
    <source>
        <strain evidence="2 3">120-4 pot B 10/14</strain>
    </source>
</reference>